<organism evidence="2 3">
    <name type="scientific">Candidatus Ghiorseimicrobium undicola</name>
    <dbReference type="NCBI Taxonomy" id="1974746"/>
    <lineage>
        <taxon>Bacteria</taxon>
        <taxon>Pseudomonadati</taxon>
        <taxon>Candidatus Omnitrophota</taxon>
        <taxon>Candidatus Ghiorseimicrobium</taxon>
    </lineage>
</organism>
<proteinExistence type="predicted"/>
<protein>
    <submittedName>
        <fullName evidence="2">Uncharacterized protein</fullName>
    </submittedName>
</protein>
<name>A0A2H0LWB0_9BACT</name>
<dbReference type="AlphaFoldDB" id="A0A2H0LWB0"/>
<keyword evidence="1" id="KW-1133">Transmembrane helix</keyword>
<keyword evidence="1" id="KW-0812">Transmembrane</keyword>
<evidence type="ECO:0000313" key="3">
    <source>
        <dbReference type="Proteomes" id="UP000229641"/>
    </source>
</evidence>
<feature type="transmembrane region" description="Helical" evidence="1">
    <location>
        <begin position="92"/>
        <end position="111"/>
    </location>
</feature>
<accession>A0A2H0LWB0</accession>
<feature type="non-terminal residue" evidence="2">
    <location>
        <position position="142"/>
    </location>
</feature>
<dbReference type="EMBL" id="PCWA01000093">
    <property type="protein sequence ID" value="PIQ88647.1"/>
    <property type="molecule type" value="Genomic_DNA"/>
</dbReference>
<dbReference type="Proteomes" id="UP000229641">
    <property type="component" value="Unassembled WGS sequence"/>
</dbReference>
<evidence type="ECO:0000313" key="2">
    <source>
        <dbReference type="EMBL" id="PIQ88647.1"/>
    </source>
</evidence>
<gene>
    <name evidence="2" type="ORF">COV72_07275</name>
</gene>
<comment type="caution">
    <text evidence="2">The sequence shown here is derived from an EMBL/GenBank/DDBJ whole genome shotgun (WGS) entry which is preliminary data.</text>
</comment>
<feature type="transmembrane region" description="Helical" evidence="1">
    <location>
        <begin position="64"/>
        <end position="86"/>
    </location>
</feature>
<sequence length="142" mass="16169">MVSILITLFLILLLTIIMEIAASALRLTGMNIHAARFQALSALTGTGFTTREAEQIMNHKQRRIIVMILMVVGPMGFIGILASILFSLREKIFLYELAAILVLFFLIVQVFKSKAIGSLFHKLVERQIKKRKYFRKVMLDEV</sequence>
<evidence type="ECO:0000256" key="1">
    <source>
        <dbReference type="SAM" id="Phobius"/>
    </source>
</evidence>
<reference evidence="2 3" key="1">
    <citation type="submission" date="2017-09" db="EMBL/GenBank/DDBJ databases">
        <title>Depth-based differentiation of microbial function through sediment-hosted aquifers and enrichment of novel symbionts in the deep terrestrial subsurface.</title>
        <authorList>
            <person name="Probst A.J."/>
            <person name="Ladd B."/>
            <person name="Jarett J.K."/>
            <person name="Geller-Mcgrath D.E."/>
            <person name="Sieber C.M."/>
            <person name="Emerson J.B."/>
            <person name="Anantharaman K."/>
            <person name="Thomas B.C."/>
            <person name="Malmstrom R."/>
            <person name="Stieglmeier M."/>
            <person name="Klingl A."/>
            <person name="Woyke T."/>
            <person name="Ryan C.M."/>
            <person name="Banfield J.F."/>
        </authorList>
    </citation>
    <scope>NUCLEOTIDE SEQUENCE [LARGE SCALE GENOMIC DNA]</scope>
    <source>
        <strain evidence="2">CG11_big_fil_rev_8_21_14_0_20_42_13</strain>
    </source>
</reference>
<feature type="transmembrane region" description="Helical" evidence="1">
    <location>
        <begin position="6"/>
        <end position="27"/>
    </location>
</feature>
<keyword evidence="1" id="KW-0472">Membrane</keyword>